<sequence length="360" mass="37171">MLSRDALLDALARVAPASAPGQNVVSLGWVEGLAWRAENGQMTVNVSLGVPPDLGPSLEPLCREAEAALAAVPGVDRARVVLTAQRPPAAPAPTTPRGPIALPGIRRIVGVASGKGGVGKSTTAVNLAIALRDLGLSVAMLDADIYGPSLPRLLGVAGTRPASGSGRLKPVVAHDLSVMSIGFLVPEEDPVVWRGPMVAGALEQLLRDVDWGEHDVLVIDMPPGTGDAHLTLCQKVALDGVAIVSTPQDIALLDARKGLAMFQKMGVRVLGFIENMSYYLCPACGHRDDIFSTGGARRAAADLGTPFLGALPLDIQVREGADAGIPVGVSAPTGPHAHAYAEIARQIWAALNGEDGARAD</sequence>
<evidence type="ECO:0000256" key="6">
    <source>
        <dbReference type="HAMAP-Rule" id="MF_02040"/>
    </source>
</evidence>
<dbReference type="CDD" id="cd02037">
    <property type="entry name" value="Mrp_NBP35"/>
    <property type="match status" value="1"/>
</dbReference>
<evidence type="ECO:0000313" key="8">
    <source>
        <dbReference type="Proteomes" id="UP000033220"/>
    </source>
</evidence>
<feature type="binding site" evidence="6">
    <location>
        <begin position="114"/>
        <end position="121"/>
    </location>
    <ligand>
        <name>ATP</name>
        <dbReference type="ChEBI" id="CHEBI:30616"/>
    </ligand>
</feature>
<reference evidence="7 8" key="1">
    <citation type="submission" date="2012-02" db="EMBL/GenBank/DDBJ databases">
        <title>Shotgun genome sequence of Phaeospirillum photometricum DSM 122.</title>
        <authorList>
            <person name="Duquesne K."/>
            <person name="Sturgis J."/>
        </authorList>
    </citation>
    <scope>NUCLEOTIDE SEQUENCE [LARGE SCALE GENOMIC DNA]</scope>
    <source>
        <strain evidence="8">DSM122</strain>
    </source>
</reference>
<keyword evidence="4 6" id="KW-0408">Iron</keyword>
<dbReference type="eggNOG" id="COG0489">
    <property type="taxonomic scope" value="Bacteria"/>
</dbReference>
<dbReference type="FunFam" id="3.40.50.300:FF:001119">
    <property type="entry name" value="Iron-sulfur cluster carrier protein"/>
    <property type="match status" value="1"/>
</dbReference>
<dbReference type="HAMAP" id="MF_02040">
    <property type="entry name" value="Mrp_NBP35"/>
    <property type="match status" value="1"/>
</dbReference>
<evidence type="ECO:0000256" key="5">
    <source>
        <dbReference type="ARBA" id="ARBA00023014"/>
    </source>
</evidence>
<proteinExistence type="inferred from homology"/>
<keyword evidence="8" id="KW-1185">Reference proteome</keyword>
<dbReference type="GO" id="GO:0140663">
    <property type="term" value="F:ATP-dependent FeS chaperone activity"/>
    <property type="evidence" value="ECO:0007669"/>
    <property type="project" value="InterPro"/>
</dbReference>
<keyword evidence="5 6" id="KW-0411">Iron-sulfur</keyword>
<dbReference type="PATRIC" id="fig|1150469.3.peg.163"/>
<organism evidence="7 8">
    <name type="scientific">Pararhodospirillum photometricum DSM 122</name>
    <dbReference type="NCBI Taxonomy" id="1150469"/>
    <lineage>
        <taxon>Bacteria</taxon>
        <taxon>Pseudomonadati</taxon>
        <taxon>Pseudomonadota</taxon>
        <taxon>Alphaproteobacteria</taxon>
        <taxon>Rhodospirillales</taxon>
        <taxon>Rhodospirillaceae</taxon>
        <taxon>Pararhodospirillum</taxon>
    </lineage>
</organism>
<dbReference type="RefSeq" id="WP_014413384.1">
    <property type="nucleotide sequence ID" value="NC_017059.1"/>
</dbReference>
<evidence type="ECO:0000313" key="7">
    <source>
        <dbReference type="EMBL" id="CCG06744.1"/>
    </source>
</evidence>
<dbReference type="SUPFAM" id="SSF52540">
    <property type="entry name" value="P-loop containing nucleoside triphosphate hydrolases"/>
    <property type="match status" value="1"/>
</dbReference>
<evidence type="ECO:0000256" key="2">
    <source>
        <dbReference type="ARBA" id="ARBA00022741"/>
    </source>
</evidence>
<evidence type="ECO:0000256" key="3">
    <source>
        <dbReference type="ARBA" id="ARBA00022840"/>
    </source>
</evidence>
<dbReference type="Proteomes" id="UP000033220">
    <property type="component" value="Chromosome DSM 122"/>
</dbReference>
<dbReference type="Pfam" id="PF10609">
    <property type="entry name" value="ParA"/>
    <property type="match status" value="1"/>
</dbReference>
<comment type="similarity">
    <text evidence="6">Belongs to the Mrp/NBP35 ATP-binding proteins family.</text>
</comment>
<evidence type="ECO:0000256" key="4">
    <source>
        <dbReference type="ARBA" id="ARBA00023004"/>
    </source>
</evidence>
<protein>
    <recommendedName>
        <fullName evidence="6">Iron-sulfur cluster carrier protein</fullName>
    </recommendedName>
</protein>
<dbReference type="GO" id="GO:0016226">
    <property type="term" value="P:iron-sulfur cluster assembly"/>
    <property type="evidence" value="ECO:0007669"/>
    <property type="project" value="InterPro"/>
</dbReference>
<dbReference type="HOGENOM" id="CLU_024839_0_0_5"/>
<dbReference type="PANTHER" id="PTHR42961">
    <property type="entry name" value="IRON-SULFUR PROTEIN NUBPL"/>
    <property type="match status" value="1"/>
</dbReference>
<dbReference type="InterPro" id="IPR044304">
    <property type="entry name" value="NUBPL-like"/>
</dbReference>
<keyword evidence="2 6" id="KW-0547">Nucleotide-binding</keyword>
<keyword evidence="1 6" id="KW-0479">Metal-binding</keyword>
<dbReference type="KEGG" id="rpm:RSPPHO_00118"/>
<dbReference type="AlphaFoldDB" id="H6SIH8"/>
<dbReference type="InterPro" id="IPR019591">
    <property type="entry name" value="Mrp/NBP35_ATP-bd"/>
</dbReference>
<dbReference type="GO" id="GO:0016887">
    <property type="term" value="F:ATP hydrolysis activity"/>
    <property type="evidence" value="ECO:0007669"/>
    <property type="project" value="UniProtKB-UniRule"/>
</dbReference>
<accession>H6SIH8</accession>
<dbReference type="InterPro" id="IPR027417">
    <property type="entry name" value="P-loop_NTPase"/>
</dbReference>
<comment type="function">
    <text evidence="6">Binds and transfers iron-sulfur (Fe-S) clusters to target apoproteins. Can hydrolyze ATP.</text>
</comment>
<comment type="subunit">
    <text evidence="6">Homodimer.</text>
</comment>
<dbReference type="SUPFAM" id="SSF117916">
    <property type="entry name" value="Fe-S cluster assembly (FSCA) domain-like"/>
    <property type="match status" value="1"/>
</dbReference>
<dbReference type="GO" id="GO:0051539">
    <property type="term" value="F:4 iron, 4 sulfur cluster binding"/>
    <property type="evidence" value="ECO:0007669"/>
    <property type="project" value="TreeGrafter"/>
</dbReference>
<dbReference type="InterPro" id="IPR034904">
    <property type="entry name" value="FSCA_dom_sf"/>
</dbReference>
<gene>
    <name evidence="7" type="ORF">RSPPHO_00118</name>
</gene>
<dbReference type="STRING" id="1150469.RSPPHO_00118"/>
<name>H6SIH8_PARPM</name>
<dbReference type="Gene3D" id="3.40.50.300">
    <property type="entry name" value="P-loop containing nucleotide triphosphate hydrolases"/>
    <property type="match status" value="1"/>
</dbReference>
<dbReference type="GO" id="GO:0005524">
    <property type="term" value="F:ATP binding"/>
    <property type="evidence" value="ECO:0007669"/>
    <property type="project" value="UniProtKB-UniRule"/>
</dbReference>
<dbReference type="PANTHER" id="PTHR42961:SF2">
    <property type="entry name" value="IRON-SULFUR PROTEIN NUBPL"/>
    <property type="match status" value="1"/>
</dbReference>
<dbReference type="InterPro" id="IPR033756">
    <property type="entry name" value="YlxH/NBP35"/>
</dbReference>
<dbReference type="EMBL" id="HE663493">
    <property type="protein sequence ID" value="CCG06744.1"/>
    <property type="molecule type" value="Genomic_DNA"/>
</dbReference>
<dbReference type="GO" id="GO:0046872">
    <property type="term" value="F:metal ion binding"/>
    <property type="evidence" value="ECO:0007669"/>
    <property type="project" value="UniProtKB-KW"/>
</dbReference>
<evidence type="ECO:0000256" key="1">
    <source>
        <dbReference type="ARBA" id="ARBA00022723"/>
    </source>
</evidence>
<keyword evidence="6" id="KW-0378">Hydrolase</keyword>
<dbReference type="OrthoDB" id="9809679at2"/>
<keyword evidence="3 6" id="KW-0067">ATP-binding</keyword>